<evidence type="ECO:0000256" key="1">
    <source>
        <dbReference type="ARBA" id="ARBA00012880"/>
    </source>
</evidence>
<evidence type="ECO:0000256" key="4">
    <source>
        <dbReference type="ARBA" id="ARBA00022691"/>
    </source>
</evidence>
<evidence type="ECO:0000256" key="3">
    <source>
        <dbReference type="ARBA" id="ARBA00022679"/>
    </source>
</evidence>
<keyword evidence="8" id="KW-1185">Reference proteome</keyword>
<dbReference type="SUPFAM" id="SSF53335">
    <property type="entry name" value="S-adenosyl-L-methionine-dependent methyltransferases"/>
    <property type="match status" value="1"/>
</dbReference>
<evidence type="ECO:0000313" key="8">
    <source>
        <dbReference type="Proteomes" id="UP000799437"/>
    </source>
</evidence>
<evidence type="ECO:0000313" key="7">
    <source>
        <dbReference type="EMBL" id="KAF2759099.1"/>
    </source>
</evidence>
<dbReference type="Gene3D" id="3.40.50.150">
    <property type="entry name" value="Vaccinia Virus protein VP39"/>
    <property type="match status" value="1"/>
</dbReference>
<accession>A0A6A6WAA0</accession>
<dbReference type="GeneID" id="54490440"/>
<dbReference type="EC" id="2.1.1.6" evidence="1"/>
<dbReference type="PANTHER" id="PTHR43836">
    <property type="entry name" value="CATECHOL O-METHYLTRANSFERASE 1-RELATED"/>
    <property type="match status" value="1"/>
</dbReference>
<dbReference type="Pfam" id="PF01596">
    <property type="entry name" value="Methyltransf_3"/>
    <property type="match status" value="1"/>
</dbReference>
<dbReference type="EMBL" id="ML996570">
    <property type="protein sequence ID" value="KAF2759099.1"/>
    <property type="molecule type" value="Genomic_DNA"/>
</dbReference>
<sequence>MSATHETTTTTTTVFDKSKAYLPWEINGKFTADGREIALLDYIFTHSSLPTLRGNPAAVLSAIDSFARTQTGLINIGETKGAIVTSLIAHHRPSTVVELGGYVGYSAILFGDAMRRAGGSMYYSVEKTPLFAAVATMLIDLAGLRDHVRVLIGTGAEGVQRLADEKLIEGRIGMAFFDHHKPSYTADLKRMESLGMVGAGTVLVADNMILPGNPRYVEWVRACVDEKKRLLGIDPGSEWEAERGFGRADLVYSSEFLKSFEPSGMEDGIEITTCKGVVA</sequence>
<keyword evidence="3 7" id="KW-0808">Transferase</keyword>
<evidence type="ECO:0000256" key="5">
    <source>
        <dbReference type="ARBA" id="ARBA00022939"/>
    </source>
</evidence>
<evidence type="ECO:0000256" key="2">
    <source>
        <dbReference type="ARBA" id="ARBA00022603"/>
    </source>
</evidence>
<dbReference type="AlphaFoldDB" id="A0A6A6WAA0"/>
<reference evidence="7" key="1">
    <citation type="journal article" date="2020" name="Stud. Mycol.">
        <title>101 Dothideomycetes genomes: a test case for predicting lifestyles and emergence of pathogens.</title>
        <authorList>
            <person name="Haridas S."/>
            <person name="Albert R."/>
            <person name="Binder M."/>
            <person name="Bloem J."/>
            <person name="Labutti K."/>
            <person name="Salamov A."/>
            <person name="Andreopoulos B."/>
            <person name="Baker S."/>
            <person name="Barry K."/>
            <person name="Bills G."/>
            <person name="Bluhm B."/>
            <person name="Cannon C."/>
            <person name="Castanera R."/>
            <person name="Culley D."/>
            <person name="Daum C."/>
            <person name="Ezra D."/>
            <person name="Gonzalez J."/>
            <person name="Henrissat B."/>
            <person name="Kuo A."/>
            <person name="Liang C."/>
            <person name="Lipzen A."/>
            <person name="Lutzoni F."/>
            <person name="Magnuson J."/>
            <person name="Mondo S."/>
            <person name="Nolan M."/>
            <person name="Ohm R."/>
            <person name="Pangilinan J."/>
            <person name="Park H.-J."/>
            <person name="Ramirez L."/>
            <person name="Alfaro M."/>
            <person name="Sun H."/>
            <person name="Tritt A."/>
            <person name="Yoshinaga Y."/>
            <person name="Zwiers L.-H."/>
            <person name="Turgeon B."/>
            <person name="Goodwin S."/>
            <person name="Spatafora J."/>
            <person name="Crous P."/>
            <person name="Grigoriev I."/>
        </authorList>
    </citation>
    <scope>NUCLEOTIDE SEQUENCE</scope>
    <source>
        <strain evidence="7">CBS 121739</strain>
    </source>
</reference>
<dbReference type="Proteomes" id="UP000799437">
    <property type="component" value="Unassembled WGS sequence"/>
</dbReference>
<dbReference type="GO" id="GO:0006584">
    <property type="term" value="P:catecholamine metabolic process"/>
    <property type="evidence" value="ECO:0007669"/>
    <property type="project" value="UniProtKB-KW"/>
</dbReference>
<dbReference type="InterPro" id="IPR002935">
    <property type="entry name" value="SAM_O-MeTrfase"/>
</dbReference>
<keyword evidence="5" id="KW-0128">Catecholamine metabolism</keyword>
<organism evidence="7 8">
    <name type="scientific">Pseudovirgaria hyperparasitica</name>
    <dbReference type="NCBI Taxonomy" id="470096"/>
    <lineage>
        <taxon>Eukaryota</taxon>
        <taxon>Fungi</taxon>
        <taxon>Dikarya</taxon>
        <taxon>Ascomycota</taxon>
        <taxon>Pezizomycotina</taxon>
        <taxon>Dothideomycetes</taxon>
        <taxon>Dothideomycetes incertae sedis</taxon>
        <taxon>Acrospermales</taxon>
        <taxon>Acrospermaceae</taxon>
        <taxon>Pseudovirgaria</taxon>
    </lineage>
</organism>
<dbReference type="GO" id="GO:0032259">
    <property type="term" value="P:methylation"/>
    <property type="evidence" value="ECO:0007669"/>
    <property type="project" value="UniProtKB-KW"/>
</dbReference>
<gene>
    <name evidence="7" type="ORF">EJ05DRAFT_537451</name>
</gene>
<evidence type="ECO:0000256" key="6">
    <source>
        <dbReference type="ARBA" id="ARBA00023453"/>
    </source>
</evidence>
<dbReference type="InterPro" id="IPR029063">
    <property type="entry name" value="SAM-dependent_MTases_sf"/>
</dbReference>
<protein>
    <recommendedName>
        <fullName evidence="1">catechol O-methyltransferase</fullName>
        <ecNumber evidence="1">2.1.1.6</ecNumber>
    </recommendedName>
</protein>
<dbReference type="RefSeq" id="XP_033601550.1">
    <property type="nucleotide sequence ID" value="XM_033749386.1"/>
</dbReference>
<dbReference type="GO" id="GO:0008171">
    <property type="term" value="F:O-methyltransferase activity"/>
    <property type="evidence" value="ECO:0007669"/>
    <property type="project" value="InterPro"/>
</dbReference>
<keyword evidence="2 7" id="KW-0489">Methyltransferase</keyword>
<keyword evidence="4" id="KW-0949">S-adenosyl-L-methionine</keyword>
<dbReference type="PANTHER" id="PTHR43836:SF2">
    <property type="entry name" value="CATECHOL O-METHYLTRANSFERASE 1-RELATED"/>
    <property type="match status" value="1"/>
</dbReference>
<name>A0A6A6WAA0_9PEZI</name>
<proteinExistence type="inferred from homology"/>
<dbReference type="OrthoDB" id="186626at2759"/>
<dbReference type="PROSITE" id="PS51682">
    <property type="entry name" value="SAM_OMT_I"/>
    <property type="match status" value="1"/>
</dbReference>
<comment type="similarity">
    <text evidence="6">Belongs to the class I-like SAM-binding methyltransferase superfamily. Cation-dependent O-methyltransferase family.</text>
</comment>